<accession>A0A8J3T5B4</accession>
<keyword evidence="3" id="KW-1185">Reference proteome</keyword>
<protein>
    <recommendedName>
        <fullName evidence="4">DUF4386 family protein</fullName>
    </recommendedName>
</protein>
<keyword evidence="1" id="KW-0472">Membrane</keyword>
<evidence type="ECO:0000313" key="2">
    <source>
        <dbReference type="EMBL" id="GII05998.1"/>
    </source>
</evidence>
<feature type="transmembrane region" description="Helical" evidence="1">
    <location>
        <begin position="86"/>
        <end position="105"/>
    </location>
</feature>
<keyword evidence="1" id="KW-1133">Transmembrane helix</keyword>
<keyword evidence="1" id="KW-0812">Transmembrane</keyword>
<feature type="transmembrane region" description="Helical" evidence="1">
    <location>
        <begin position="57"/>
        <end position="77"/>
    </location>
</feature>
<name>A0A8J3T5B4_9ACTN</name>
<reference evidence="2" key="1">
    <citation type="submission" date="2021-01" db="EMBL/GenBank/DDBJ databases">
        <title>Whole genome shotgun sequence of Planobispora takensis NBRC 109077.</title>
        <authorList>
            <person name="Komaki H."/>
            <person name="Tamura T."/>
        </authorList>
    </citation>
    <scope>NUCLEOTIDE SEQUENCE</scope>
    <source>
        <strain evidence="2">NBRC 109077</strain>
    </source>
</reference>
<dbReference type="RefSeq" id="WP_203880198.1">
    <property type="nucleotide sequence ID" value="NZ_BOOK01000089.1"/>
</dbReference>
<evidence type="ECO:0000313" key="3">
    <source>
        <dbReference type="Proteomes" id="UP000634476"/>
    </source>
</evidence>
<sequence>MGTTAQRRWSAAGGLIAVAAGAAATLFERGGVNPDDPADQITAFFTANGSALLTQSALFVIGAAALLWFIAGLRAFLGAAEGGSQWLATLAFGAGIAQIAANLTAQTFQIGLATAPPEQVSGALVALTNAAFALANAPTAVMLAAVAVVSLRHRAFPGWLGRLAAAAAGAYVILSVSAVAPDGPLAPGGALSYLLYPALVIWLVPAAITMIARGDRVAEPTGGGAAAE</sequence>
<evidence type="ECO:0008006" key="4">
    <source>
        <dbReference type="Google" id="ProtNLM"/>
    </source>
</evidence>
<evidence type="ECO:0000256" key="1">
    <source>
        <dbReference type="SAM" id="Phobius"/>
    </source>
</evidence>
<feature type="transmembrane region" description="Helical" evidence="1">
    <location>
        <begin position="193"/>
        <end position="212"/>
    </location>
</feature>
<dbReference type="AlphaFoldDB" id="A0A8J3T5B4"/>
<dbReference type="EMBL" id="BOOK01000089">
    <property type="protein sequence ID" value="GII05998.1"/>
    <property type="molecule type" value="Genomic_DNA"/>
</dbReference>
<dbReference type="Proteomes" id="UP000634476">
    <property type="component" value="Unassembled WGS sequence"/>
</dbReference>
<organism evidence="2 3">
    <name type="scientific">Planobispora takensis</name>
    <dbReference type="NCBI Taxonomy" id="1367882"/>
    <lineage>
        <taxon>Bacteria</taxon>
        <taxon>Bacillati</taxon>
        <taxon>Actinomycetota</taxon>
        <taxon>Actinomycetes</taxon>
        <taxon>Streptosporangiales</taxon>
        <taxon>Streptosporangiaceae</taxon>
        <taxon>Planobispora</taxon>
    </lineage>
</organism>
<comment type="caution">
    <text evidence="2">The sequence shown here is derived from an EMBL/GenBank/DDBJ whole genome shotgun (WGS) entry which is preliminary data.</text>
</comment>
<proteinExistence type="predicted"/>
<feature type="transmembrane region" description="Helical" evidence="1">
    <location>
        <begin position="163"/>
        <end position="181"/>
    </location>
</feature>
<gene>
    <name evidence="2" type="ORF">Pta02_80060</name>
</gene>
<feature type="transmembrane region" description="Helical" evidence="1">
    <location>
        <begin position="125"/>
        <end position="151"/>
    </location>
</feature>